<reference evidence="2" key="1">
    <citation type="submission" date="2020-12" db="EMBL/GenBank/DDBJ databases">
        <title>WGS assembly of Carya illinoinensis cv. Pawnee.</title>
        <authorList>
            <person name="Platts A."/>
            <person name="Shu S."/>
            <person name="Wright S."/>
            <person name="Barry K."/>
            <person name="Edger P."/>
            <person name="Pires J.C."/>
            <person name="Schmutz J."/>
        </authorList>
    </citation>
    <scope>NUCLEOTIDE SEQUENCE</scope>
    <source>
        <tissue evidence="2">Leaf</tissue>
    </source>
</reference>
<dbReference type="AlphaFoldDB" id="A0A8T1Q8V5"/>
<gene>
    <name evidence="2" type="ORF">CIPAW_06G071300</name>
</gene>
<dbReference type="EMBL" id="CM031814">
    <property type="protein sequence ID" value="KAG6650848.1"/>
    <property type="molecule type" value="Genomic_DNA"/>
</dbReference>
<comment type="caution">
    <text evidence="2">The sequence shown here is derived from an EMBL/GenBank/DDBJ whole genome shotgun (WGS) entry which is preliminary data.</text>
</comment>
<feature type="region of interest" description="Disordered" evidence="1">
    <location>
        <begin position="85"/>
        <end position="104"/>
    </location>
</feature>
<evidence type="ECO:0000256" key="1">
    <source>
        <dbReference type="SAM" id="MobiDB-lite"/>
    </source>
</evidence>
<evidence type="ECO:0000313" key="3">
    <source>
        <dbReference type="Proteomes" id="UP000811609"/>
    </source>
</evidence>
<protein>
    <recommendedName>
        <fullName evidence="4">FAR1 domain-containing protein</fullName>
    </recommendedName>
</protein>
<organism evidence="2 3">
    <name type="scientific">Carya illinoinensis</name>
    <name type="common">Pecan</name>
    <dbReference type="NCBI Taxonomy" id="32201"/>
    <lineage>
        <taxon>Eukaryota</taxon>
        <taxon>Viridiplantae</taxon>
        <taxon>Streptophyta</taxon>
        <taxon>Embryophyta</taxon>
        <taxon>Tracheophyta</taxon>
        <taxon>Spermatophyta</taxon>
        <taxon>Magnoliopsida</taxon>
        <taxon>eudicotyledons</taxon>
        <taxon>Gunneridae</taxon>
        <taxon>Pentapetalae</taxon>
        <taxon>rosids</taxon>
        <taxon>fabids</taxon>
        <taxon>Fagales</taxon>
        <taxon>Juglandaceae</taxon>
        <taxon>Carya</taxon>
    </lineage>
</organism>
<proteinExistence type="predicted"/>
<name>A0A8T1Q8V5_CARIL</name>
<dbReference type="Proteomes" id="UP000811609">
    <property type="component" value="Chromosome 6"/>
</dbReference>
<evidence type="ECO:0000313" key="2">
    <source>
        <dbReference type="EMBL" id="KAG6650848.1"/>
    </source>
</evidence>
<accession>A0A8T1Q8V5</accession>
<evidence type="ECO:0008006" key="4">
    <source>
        <dbReference type="Google" id="ProtNLM"/>
    </source>
</evidence>
<sequence length="104" mass="12004">MWGLRGVLMMRRMREKYEVELVDAPKSGMFFKDERSVIAYYKRYAKQASFGVLTQRTKRELEGTIKYITVGCACGGKHKVDGLTCETTSNNKNRMQGQDQCSEY</sequence>
<keyword evidence="3" id="KW-1185">Reference proteome</keyword>